<organism evidence="2 3">
    <name type="scientific">Algibacter agarivorans</name>
    <dbReference type="NCBI Taxonomy" id="1109741"/>
    <lineage>
        <taxon>Bacteria</taxon>
        <taxon>Pseudomonadati</taxon>
        <taxon>Bacteroidota</taxon>
        <taxon>Flavobacteriia</taxon>
        <taxon>Flavobacteriales</taxon>
        <taxon>Flavobacteriaceae</taxon>
        <taxon>Algibacter</taxon>
    </lineage>
</organism>
<comment type="caution">
    <text evidence="2">The sequence shown here is derived from an EMBL/GenBank/DDBJ whole genome shotgun (WGS) entry which is preliminary data.</text>
</comment>
<gene>
    <name evidence="2" type="ORF">GCM10023314_12440</name>
</gene>
<feature type="transmembrane region" description="Helical" evidence="1">
    <location>
        <begin position="33"/>
        <end position="53"/>
    </location>
</feature>
<keyword evidence="1" id="KW-0472">Membrane</keyword>
<accession>A0ABP9GEZ7</accession>
<reference evidence="3" key="1">
    <citation type="journal article" date="2019" name="Int. J. Syst. Evol. Microbiol.">
        <title>The Global Catalogue of Microorganisms (GCM) 10K type strain sequencing project: providing services to taxonomists for standard genome sequencing and annotation.</title>
        <authorList>
            <consortium name="The Broad Institute Genomics Platform"/>
            <consortium name="The Broad Institute Genome Sequencing Center for Infectious Disease"/>
            <person name="Wu L."/>
            <person name="Ma J."/>
        </authorList>
    </citation>
    <scope>NUCLEOTIDE SEQUENCE [LARGE SCALE GENOMIC DNA]</scope>
    <source>
        <strain evidence="3">JCM 18285</strain>
    </source>
</reference>
<keyword evidence="3" id="KW-1185">Reference proteome</keyword>
<sequence>MTTKKEDKSTWAIGGMTMIGVGVGLFFMQSSPILMVACILIGIGLGLLIASILSRKKEI</sequence>
<dbReference type="EMBL" id="BAABJJ010000013">
    <property type="protein sequence ID" value="GAA4941027.1"/>
    <property type="molecule type" value="Genomic_DNA"/>
</dbReference>
<feature type="transmembrane region" description="Helical" evidence="1">
    <location>
        <begin position="9"/>
        <end position="27"/>
    </location>
</feature>
<dbReference type="Proteomes" id="UP001501302">
    <property type="component" value="Unassembled WGS sequence"/>
</dbReference>
<evidence type="ECO:0000313" key="3">
    <source>
        <dbReference type="Proteomes" id="UP001501302"/>
    </source>
</evidence>
<evidence type="ECO:0000256" key="1">
    <source>
        <dbReference type="SAM" id="Phobius"/>
    </source>
</evidence>
<dbReference type="RefSeq" id="WP_345190854.1">
    <property type="nucleotide sequence ID" value="NZ_BAABJJ010000013.1"/>
</dbReference>
<keyword evidence="1" id="KW-1133">Transmembrane helix</keyword>
<name>A0ABP9GEZ7_9FLAO</name>
<keyword evidence="1" id="KW-0812">Transmembrane</keyword>
<proteinExistence type="predicted"/>
<evidence type="ECO:0000313" key="2">
    <source>
        <dbReference type="EMBL" id="GAA4941027.1"/>
    </source>
</evidence>
<protein>
    <submittedName>
        <fullName evidence="2">Uncharacterized protein</fullName>
    </submittedName>
</protein>